<gene>
    <name evidence="1" type="ordered locus">OEOE_0622</name>
</gene>
<dbReference type="AlphaFoldDB" id="Q04G58"/>
<protein>
    <submittedName>
        <fullName evidence="1">Uncharacterized protein</fullName>
    </submittedName>
</protein>
<dbReference type="HOGENOM" id="CLU_3236824_0_0_9"/>
<proteinExistence type="predicted"/>
<keyword evidence="2" id="KW-1185">Reference proteome</keyword>
<dbReference type="EMBL" id="CP000411">
    <property type="protein sequence ID" value="ABJ56564.1"/>
    <property type="molecule type" value="Genomic_DNA"/>
</dbReference>
<accession>Q04G58</accession>
<evidence type="ECO:0000313" key="1">
    <source>
        <dbReference type="EMBL" id="ABJ56564.1"/>
    </source>
</evidence>
<name>Q04G58_OENOB</name>
<reference evidence="1 2" key="1">
    <citation type="journal article" date="2006" name="Proc. Natl. Acad. Sci. U.S.A.">
        <title>Comparative genomics of the lactic acid bacteria.</title>
        <authorList>
            <person name="Makarova K."/>
            <person name="Slesarev A."/>
            <person name="Wolf Y."/>
            <person name="Sorokin A."/>
            <person name="Mirkin B."/>
            <person name="Koonin E."/>
            <person name="Pavlov A."/>
            <person name="Pavlova N."/>
            <person name="Karamychev V."/>
            <person name="Polouchine N."/>
            <person name="Shakhova V."/>
            <person name="Grigoriev I."/>
            <person name="Lou Y."/>
            <person name="Rohksar D."/>
            <person name="Lucas S."/>
            <person name="Huang K."/>
            <person name="Goodstein D.M."/>
            <person name="Hawkins T."/>
            <person name="Plengvidhya V."/>
            <person name="Welker D."/>
            <person name="Hughes J."/>
            <person name="Goh Y."/>
            <person name="Benson A."/>
            <person name="Baldwin K."/>
            <person name="Lee J.H."/>
            <person name="Diaz-Muniz I."/>
            <person name="Dosti B."/>
            <person name="Smeianov V."/>
            <person name="Wechter W."/>
            <person name="Barabote R."/>
            <person name="Lorca G."/>
            <person name="Altermann E."/>
            <person name="Barrangou R."/>
            <person name="Ganesan B."/>
            <person name="Xie Y."/>
            <person name="Rawsthorne H."/>
            <person name="Tamir D."/>
            <person name="Parker C."/>
            <person name="Breidt F."/>
            <person name="Broadbent J."/>
            <person name="Hutkins R."/>
            <person name="O'Sullivan D."/>
            <person name="Steele J."/>
            <person name="Unlu G."/>
            <person name="Saier M."/>
            <person name="Klaenhammer T."/>
            <person name="Richardson P."/>
            <person name="Kozyavkin S."/>
            <person name="Weimer B."/>
            <person name="Mills D."/>
        </authorList>
    </citation>
    <scope>NUCLEOTIDE SEQUENCE [LARGE SCALE GENOMIC DNA]</scope>
    <source>
        <strain evidence="2">ATCC BAA-331 / PSU-1</strain>
    </source>
</reference>
<dbReference type="Proteomes" id="UP000000774">
    <property type="component" value="Chromosome"/>
</dbReference>
<dbReference type="KEGG" id="ooe:OEOE_0622"/>
<organism evidence="1 2">
    <name type="scientific">Oenococcus oeni (strain ATCC BAA-331 / PSU-1)</name>
    <dbReference type="NCBI Taxonomy" id="203123"/>
    <lineage>
        <taxon>Bacteria</taxon>
        <taxon>Bacillati</taxon>
        <taxon>Bacillota</taxon>
        <taxon>Bacilli</taxon>
        <taxon>Lactobacillales</taxon>
        <taxon>Lactobacillaceae</taxon>
        <taxon>Oenococcus</taxon>
    </lineage>
</organism>
<evidence type="ECO:0000313" key="2">
    <source>
        <dbReference type="Proteomes" id="UP000000774"/>
    </source>
</evidence>
<sequence length="43" mass="5004">MLIKLIILKAPNLSKVLKVSMLYGLKIKFEGFFIFNSFPLLKF</sequence>